<accession>L8WXF5</accession>
<keyword evidence="2" id="KW-1185">Reference proteome</keyword>
<dbReference type="Proteomes" id="UP000011668">
    <property type="component" value="Unassembled WGS sequence"/>
</dbReference>
<dbReference type="AlphaFoldDB" id="L8WXF5"/>
<evidence type="ECO:0000313" key="2">
    <source>
        <dbReference type="Proteomes" id="UP000011668"/>
    </source>
</evidence>
<dbReference type="HOGENOM" id="CLU_1378969_0_0_1"/>
<gene>
    <name evidence="1" type="ORF">AG1IA_04927</name>
</gene>
<evidence type="ECO:0000313" key="1">
    <source>
        <dbReference type="EMBL" id="ELU41039.1"/>
    </source>
</evidence>
<dbReference type="EMBL" id="AFRT01001212">
    <property type="protein sequence ID" value="ELU41039.1"/>
    <property type="molecule type" value="Genomic_DNA"/>
</dbReference>
<name>L8WXF5_THACA</name>
<proteinExistence type="predicted"/>
<organism evidence="1 2">
    <name type="scientific">Thanatephorus cucumeris (strain AG1-IA)</name>
    <name type="common">Rice sheath blight fungus</name>
    <name type="synonym">Rhizoctonia solani</name>
    <dbReference type="NCBI Taxonomy" id="983506"/>
    <lineage>
        <taxon>Eukaryota</taxon>
        <taxon>Fungi</taxon>
        <taxon>Dikarya</taxon>
        <taxon>Basidiomycota</taxon>
        <taxon>Agaricomycotina</taxon>
        <taxon>Agaricomycetes</taxon>
        <taxon>Cantharellales</taxon>
        <taxon>Ceratobasidiaceae</taxon>
        <taxon>Rhizoctonia</taxon>
        <taxon>Rhizoctonia solani AG-1</taxon>
    </lineage>
</organism>
<protein>
    <submittedName>
        <fullName evidence="1">Uncharacterized protein</fullName>
    </submittedName>
</protein>
<sequence length="198" mass="21477">MCYSRQHLANMAHYRCRQGMWVSYIMDHNYPNHSNLSKGTPPSQGVTIISNPSLGAGDNTPIPMQPNYLSEECRLHDSYKPSSQNLTANEGLPALTSEDFNRNPCASSVSYGQIPIGHICTDSFCLPRDDQPPAYGQPQQQVPSSSISGISGSFSEVDVVVFQDGVSPVGKSSQSLDGSFFENGLGHVLGSESFRSDK</sequence>
<comment type="caution">
    <text evidence="1">The sequence shown here is derived from an EMBL/GenBank/DDBJ whole genome shotgun (WGS) entry which is preliminary data.</text>
</comment>
<reference evidence="1 2" key="1">
    <citation type="journal article" date="2013" name="Nat. Commun.">
        <title>The evolution and pathogenic mechanisms of the rice sheath blight pathogen.</title>
        <authorList>
            <person name="Zheng A."/>
            <person name="Lin R."/>
            <person name="Xu L."/>
            <person name="Qin P."/>
            <person name="Tang C."/>
            <person name="Ai P."/>
            <person name="Zhang D."/>
            <person name="Liu Y."/>
            <person name="Sun Z."/>
            <person name="Feng H."/>
            <person name="Wang Y."/>
            <person name="Chen Y."/>
            <person name="Liang X."/>
            <person name="Fu R."/>
            <person name="Li Q."/>
            <person name="Zhang J."/>
            <person name="Yu X."/>
            <person name="Xie Z."/>
            <person name="Ding L."/>
            <person name="Guan P."/>
            <person name="Tang J."/>
            <person name="Liang Y."/>
            <person name="Wang S."/>
            <person name="Deng Q."/>
            <person name="Li S."/>
            <person name="Zhu J."/>
            <person name="Wang L."/>
            <person name="Liu H."/>
            <person name="Li P."/>
        </authorList>
    </citation>
    <scope>NUCLEOTIDE SEQUENCE [LARGE SCALE GENOMIC DNA]</scope>
    <source>
        <strain evidence="2">AG-1 IA</strain>
    </source>
</reference>